<feature type="transmembrane region" description="Helical" evidence="4">
    <location>
        <begin position="320"/>
        <end position="341"/>
    </location>
</feature>
<dbReference type="InterPro" id="IPR036259">
    <property type="entry name" value="MFS_trans_sf"/>
</dbReference>
<feature type="transmembrane region" description="Helical" evidence="4">
    <location>
        <begin position="89"/>
        <end position="107"/>
    </location>
</feature>
<feature type="transmembrane region" description="Helical" evidence="4">
    <location>
        <begin position="230"/>
        <end position="248"/>
    </location>
</feature>
<keyword evidence="2 4" id="KW-1133">Transmembrane helix</keyword>
<feature type="transmembrane region" description="Helical" evidence="4">
    <location>
        <begin position="268"/>
        <end position="288"/>
    </location>
</feature>
<dbReference type="InterPro" id="IPR020846">
    <property type="entry name" value="MFS_dom"/>
</dbReference>
<evidence type="ECO:0000259" key="5">
    <source>
        <dbReference type="PROSITE" id="PS50850"/>
    </source>
</evidence>
<name>A0A3G8HA73_9BURK</name>
<keyword evidence="1 4" id="KW-0812">Transmembrane</keyword>
<protein>
    <submittedName>
        <fullName evidence="6">MFS transporter</fullName>
    </submittedName>
</protein>
<dbReference type="GO" id="GO:0005886">
    <property type="term" value="C:plasma membrane"/>
    <property type="evidence" value="ECO:0007669"/>
    <property type="project" value="TreeGrafter"/>
</dbReference>
<dbReference type="AlphaFoldDB" id="A0A3G8HA73"/>
<dbReference type="KEGG" id="cpau:EHF44_24175"/>
<feature type="transmembrane region" description="Helical" evidence="4">
    <location>
        <begin position="58"/>
        <end position="77"/>
    </location>
</feature>
<sequence length="419" mass="43339">MTTPTSTAAPVPRRQRGKLFSIAILLLAEVAAMGVWFSASTAVAVIKGTHAITAFDEALLTSAVQFGFVAGTLASALLSLPDRYDLRRLFAGSALVAALATGTLAFVAPTGGLVVVLRFITGMCMAGVYPVGMRLAATWAQADLGLLIGLLVGALTLGSASPHLVAAYLVPTAGGLDWRAIYGTAAACAAGAALLIGLAAVGPNLRKAARIDPAKIAQAWRQPAVRLANLGYLGHMWELYAMWAWLALFLQQTFDARGLSDPRGRAELLTFAAIAIGALGAWLGGWLADRVGRTAVTIGAMATSASCAALMGWLGAAPMAVLVTVALVWGVSVIADSAQFSASITELAEPSSIGTLLTAQTCAGFLLTLVSIHLVPDVVAWLGWRAGFGMLAIGPALGCVAMWRLRQHPDARRLAGGRR</sequence>
<evidence type="ECO:0000313" key="7">
    <source>
        <dbReference type="Proteomes" id="UP000270411"/>
    </source>
</evidence>
<evidence type="ECO:0000256" key="1">
    <source>
        <dbReference type="ARBA" id="ARBA00022692"/>
    </source>
</evidence>
<feature type="transmembrane region" description="Helical" evidence="4">
    <location>
        <begin position="144"/>
        <end position="169"/>
    </location>
</feature>
<dbReference type="OrthoDB" id="9781976at2"/>
<feature type="transmembrane region" description="Helical" evidence="4">
    <location>
        <begin position="181"/>
        <end position="201"/>
    </location>
</feature>
<keyword evidence="3 4" id="KW-0472">Membrane</keyword>
<evidence type="ECO:0000256" key="2">
    <source>
        <dbReference type="ARBA" id="ARBA00022989"/>
    </source>
</evidence>
<gene>
    <name evidence="6" type="ORF">EHF44_24175</name>
</gene>
<dbReference type="Gene3D" id="1.20.1250.20">
    <property type="entry name" value="MFS general substrate transporter like domains"/>
    <property type="match status" value="2"/>
</dbReference>
<organism evidence="6 7">
    <name type="scientific">Cupriavidus pauculus</name>
    <dbReference type="NCBI Taxonomy" id="82633"/>
    <lineage>
        <taxon>Bacteria</taxon>
        <taxon>Pseudomonadati</taxon>
        <taxon>Pseudomonadota</taxon>
        <taxon>Betaproteobacteria</taxon>
        <taxon>Burkholderiales</taxon>
        <taxon>Burkholderiaceae</taxon>
        <taxon>Cupriavidus</taxon>
    </lineage>
</organism>
<feature type="transmembrane region" description="Helical" evidence="4">
    <location>
        <begin position="20"/>
        <end position="46"/>
    </location>
</feature>
<proteinExistence type="predicted"/>
<dbReference type="PROSITE" id="PS50850">
    <property type="entry name" value="MFS"/>
    <property type="match status" value="1"/>
</dbReference>
<reference evidence="7" key="1">
    <citation type="submission" date="2018-11" db="EMBL/GenBank/DDBJ databases">
        <title>FDA dAtabase for Regulatory Grade micrObial Sequences (FDA-ARGOS): Supporting development and validation of Infectious Disease Dx tests.</title>
        <authorList>
            <person name="Goldberg B."/>
            <person name="Campos J."/>
            <person name="Tallon L."/>
            <person name="Sadzewicz L."/>
            <person name="Zhao X."/>
            <person name="Vavikolanu K."/>
            <person name="Mehta A."/>
            <person name="Aluvathingal J."/>
            <person name="Nadendla S."/>
            <person name="Geyer C."/>
            <person name="Nandy P."/>
            <person name="Yan Y."/>
            <person name="Sichtig H."/>
        </authorList>
    </citation>
    <scope>NUCLEOTIDE SEQUENCE [LARGE SCALE GENOMIC DNA]</scope>
    <source>
        <strain evidence="7">FDAARGOS_614</strain>
    </source>
</reference>
<evidence type="ECO:0000313" key="6">
    <source>
        <dbReference type="EMBL" id="AZG16482.1"/>
    </source>
</evidence>
<feature type="transmembrane region" description="Helical" evidence="4">
    <location>
        <begin position="113"/>
        <end position="132"/>
    </location>
</feature>
<accession>A0A3G8HA73</accession>
<dbReference type="SUPFAM" id="SSF103473">
    <property type="entry name" value="MFS general substrate transporter"/>
    <property type="match status" value="1"/>
</dbReference>
<dbReference type="InterPro" id="IPR011701">
    <property type="entry name" value="MFS"/>
</dbReference>
<evidence type="ECO:0000256" key="3">
    <source>
        <dbReference type="ARBA" id="ARBA00023136"/>
    </source>
</evidence>
<dbReference type="PANTHER" id="PTHR23521">
    <property type="entry name" value="TRANSPORTER MFS SUPERFAMILY"/>
    <property type="match status" value="1"/>
</dbReference>
<dbReference type="Pfam" id="PF07690">
    <property type="entry name" value="MFS_1"/>
    <property type="match status" value="1"/>
</dbReference>
<dbReference type="PANTHER" id="PTHR23521:SF3">
    <property type="entry name" value="MFS TRANSPORTER"/>
    <property type="match status" value="1"/>
</dbReference>
<evidence type="ECO:0000256" key="4">
    <source>
        <dbReference type="SAM" id="Phobius"/>
    </source>
</evidence>
<dbReference type="EMBL" id="CP033970">
    <property type="protein sequence ID" value="AZG16482.1"/>
    <property type="molecule type" value="Genomic_DNA"/>
</dbReference>
<dbReference type="RefSeq" id="WP_124686212.1">
    <property type="nucleotide sequence ID" value="NZ_CP033970.1"/>
</dbReference>
<dbReference type="Proteomes" id="UP000270411">
    <property type="component" value="Chromosome 2"/>
</dbReference>
<feature type="domain" description="Major facilitator superfamily (MFS) profile" evidence="5">
    <location>
        <begin position="18"/>
        <end position="410"/>
    </location>
</feature>
<dbReference type="GO" id="GO:0022857">
    <property type="term" value="F:transmembrane transporter activity"/>
    <property type="evidence" value="ECO:0007669"/>
    <property type="project" value="InterPro"/>
</dbReference>
<feature type="transmembrane region" description="Helical" evidence="4">
    <location>
        <begin position="381"/>
        <end position="403"/>
    </location>
</feature>